<accession>A0A1G2Q114</accession>
<feature type="transmembrane region" description="Helical" evidence="1">
    <location>
        <begin position="143"/>
        <end position="163"/>
    </location>
</feature>
<reference evidence="2 3" key="1">
    <citation type="journal article" date="2016" name="Nat. Commun.">
        <title>Thousands of microbial genomes shed light on interconnected biogeochemical processes in an aquifer system.</title>
        <authorList>
            <person name="Anantharaman K."/>
            <person name="Brown C.T."/>
            <person name="Hug L.A."/>
            <person name="Sharon I."/>
            <person name="Castelle C.J."/>
            <person name="Probst A.J."/>
            <person name="Thomas B.C."/>
            <person name="Singh A."/>
            <person name="Wilkins M.J."/>
            <person name="Karaoz U."/>
            <person name="Brodie E.L."/>
            <person name="Williams K.H."/>
            <person name="Hubbard S.S."/>
            <person name="Banfield J.F."/>
        </authorList>
    </citation>
    <scope>NUCLEOTIDE SEQUENCE [LARGE SCALE GENOMIC DNA]</scope>
</reference>
<evidence type="ECO:0000313" key="2">
    <source>
        <dbReference type="EMBL" id="OHA54278.1"/>
    </source>
</evidence>
<evidence type="ECO:0008006" key="4">
    <source>
        <dbReference type="Google" id="ProtNLM"/>
    </source>
</evidence>
<keyword evidence="1" id="KW-1133">Transmembrane helix</keyword>
<organism evidence="2 3">
    <name type="scientific">Candidatus Veblenbacteria bacterium RIFOXYA2_FULL_43_9</name>
    <dbReference type="NCBI Taxonomy" id="1802425"/>
    <lineage>
        <taxon>Bacteria</taxon>
        <taxon>Candidatus Vebleniibacteriota</taxon>
    </lineage>
</organism>
<proteinExistence type="predicted"/>
<feature type="transmembrane region" description="Helical" evidence="1">
    <location>
        <begin position="189"/>
        <end position="208"/>
    </location>
</feature>
<dbReference type="EMBL" id="MHTB01000052">
    <property type="protein sequence ID" value="OHA54278.1"/>
    <property type="molecule type" value="Genomic_DNA"/>
</dbReference>
<dbReference type="AlphaFoldDB" id="A0A1G2Q114"/>
<protein>
    <recommendedName>
        <fullName evidence="4">DUF4012 domain-containing protein</fullName>
    </recommendedName>
</protein>
<evidence type="ECO:0000256" key="1">
    <source>
        <dbReference type="SAM" id="Phobius"/>
    </source>
</evidence>
<name>A0A1G2Q114_9BACT</name>
<comment type="caution">
    <text evidence="2">The sequence shown here is derived from an EMBL/GenBank/DDBJ whole genome shotgun (WGS) entry which is preliminary data.</text>
</comment>
<keyword evidence="1" id="KW-0812">Transmembrane</keyword>
<keyword evidence="1" id="KW-0472">Membrane</keyword>
<dbReference type="Pfam" id="PF13196">
    <property type="entry name" value="DUF4012"/>
    <property type="match status" value="1"/>
</dbReference>
<dbReference type="Proteomes" id="UP000178936">
    <property type="component" value="Unassembled WGS sequence"/>
</dbReference>
<evidence type="ECO:0000313" key="3">
    <source>
        <dbReference type="Proteomes" id="UP000178936"/>
    </source>
</evidence>
<sequence length="841" mass="94082">MAVSNKRIRRQLSSSANQHHWPWWQLDLANESNALKGRERVLLSRHIINLRPISAGQSAKQIVSSKLDSELDQTAINFISLIKPEAYSLTNFLKRIIIGRPRLRDLSVVFVLEIVTAILDLIWLSFFIFFIRLYEESRLINRSIWFDVINFSRAVYTVLAWPFKFYSRGKIDQPPKVRRNTFVSLQPKIILAQTGVFLALILAVILPLKGIATWQNLNWQGHEAINLAQSGFLGLEQAGSLLAQGDPVLAEAQLSQAKDYFSQAQVIVDEVDHNLAGLLNQLPIVGDKLTAAKLILSASQEITMAASIVARTLTNLDQISSEAAFSFGPSLHALNLAAADLKPHLAAATKYLSLVDATDLPSSYQASLTLVREQLNELESNLTAVLSLPQLLGQLLNTPEPKTYAILFQNTTELRPTGGFAGSLALIEVSMGEIRSVNIPGGGPYDYQGSLARVIRPPEPLRLVRETWQLQDANWFYDFPSSAQKIMWFLKESGGPTTDGVAALNSDVVVDLLRITGPIELPQYGKVLTADNFLRETQAAVEIEYDREQNRPKQFIADLAPLLFAKLLELKGDDLINLSALINTSLLNKGLQFYSTNPLVQEQFEEFGWAGQIQSTAADYLAIVRTNIGGGKTDGVIREQVRHQVEISPTGELIVHLTIKRTHTGDERDTFEGRRNVSYLRFYVPAGSTLLATQGFTPPLSSYYRQVPTSAETDADLAALERELKIDTSSNTRVTTEFAKTVFANWLSVAPGETKSAEITYRLPFRLSAGATWQDLRRYSILFQRQSGVKPIDFISEISWPEDFRLRWQETSQPPVISDHSLEMHSDWQTDEYYGIILEKK</sequence>
<dbReference type="InterPro" id="IPR025101">
    <property type="entry name" value="DUF4012"/>
</dbReference>
<feature type="transmembrane region" description="Helical" evidence="1">
    <location>
        <begin position="108"/>
        <end position="131"/>
    </location>
</feature>
<gene>
    <name evidence="2" type="ORF">A2226_00135</name>
</gene>